<dbReference type="RefSeq" id="WP_091051261.1">
    <property type="nucleotide sequence ID" value="NZ_FNGF01000004.1"/>
</dbReference>
<dbReference type="InterPro" id="IPR004555">
    <property type="entry name" value="G6PDH_assembly_OpcA"/>
</dbReference>
<keyword evidence="4" id="KW-1185">Reference proteome</keyword>
<dbReference type="PANTHER" id="PTHR38658:SF1">
    <property type="entry name" value="OXPP CYCLE PROTEIN OPCA-RELATED"/>
    <property type="match status" value="1"/>
</dbReference>
<dbReference type="OrthoDB" id="128564at2"/>
<evidence type="ECO:0000313" key="4">
    <source>
        <dbReference type="Proteomes" id="UP000198662"/>
    </source>
</evidence>
<name>A0A1G9IL03_9ACTN</name>
<dbReference type="STRING" id="380244.SAMN05216298_3307"/>
<reference evidence="4" key="1">
    <citation type="submission" date="2016-10" db="EMBL/GenBank/DDBJ databases">
        <authorList>
            <person name="Varghese N."/>
            <person name="Submissions S."/>
        </authorList>
    </citation>
    <scope>NUCLEOTIDE SEQUENCE [LARGE SCALE GENOMIC DNA]</scope>
    <source>
        <strain evidence="4">CGMCC 4.3147</strain>
    </source>
</reference>
<dbReference type="Pfam" id="PF10128">
    <property type="entry name" value="OpcA_G6PD_assem"/>
    <property type="match status" value="1"/>
</dbReference>
<accession>A0A1G9IL03</accession>
<dbReference type="AlphaFoldDB" id="A0A1G9IL03"/>
<protein>
    <submittedName>
        <fullName evidence="3">Glucose-6-phosphate dehydrogenase assembly protein OpcA</fullName>
    </submittedName>
</protein>
<dbReference type="PANTHER" id="PTHR38658">
    <property type="entry name" value="OXPP CYCLE PROTEIN OPCA-RELATED"/>
    <property type="match status" value="1"/>
</dbReference>
<gene>
    <name evidence="3" type="ORF">SAMN05216298_3307</name>
</gene>
<sequence>MHLKDTTTGDIMKALEKLLHETGGGASGLALNLVALTTEDEREEVEKAASFAAQEHPYRLILAIPRDVDAAEPRIDAEVTVGERLGSAEAIILRLDGPAAAHLTSIVLPMLAPDVPVVTWWLLDPVRYGLEHELRSFADRRITYSARAADPVQSLFRRAESYAAGDTDICWTRISLWRSLIASAFDGVTQSVDSIAIKAAEDDPSAQLMAAWLQNRLGVAPEVVDTDVERNSEHLPAIASVAFTMSGGETMEVERLADGTTILRQAGLPKRRQTLQGRTLGQLLAEELRHIDPDTAYRKVLDTFQEHYAGDRASA</sequence>
<evidence type="ECO:0000259" key="1">
    <source>
        <dbReference type="Pfam" id="PF10128"/>
    </source>
</evidence>
<proteinExistence type="predicted"/>
<feature type="domain" description="Glucose-6-phosphate dehydrogenase assembly protein OpcA N-terminal" evidence="1">
    <location>
        <begin position="51"/>
        <end position="159"/>
    </location>
</feature>
<feature type="domain" description="Glucose-6-phosphate dehydrogenase assembly protein OpcA C-terminal" evidence="2">
    <location>
        <begin position="165"/>
        <end position="301"/>
    </location>
</feature>
<dbReference type="EMBL" id="FNGF01000004">
    <property type="protein sequence ID" value="SDL25745.1"/>
    <property type="molecule type" value="Genomic_DNA"/>
</dbReference>
<organism evidence="3 4">
    <name type="scientific">Glycomyces sambucus</name>
    <dbReference type="NCBI Taxonomy" id="380244"/>
    <lineage>
        <taxon>Bacteria</taxon>
        <taxon>Bacillati</taxon>
        <taxon>Actinomycetota</taxon>
        <taxon>Actinomycetes</taxon>
        <taxon>Glycomycetales</taxon>
        <taxon>Glycomycetaceae</taxon>
        <taxon>Glycomyces</taxon>
    </lineage>
</organism>
<evidence type="ECO:0000259" key="2">
    <source>
        <dbReference type="Pfam" id="PF20171"/>
    </source>
</evidence>
<dbReference type="InterPro" id="IPR046802">
    <property type="entry name" value="OpcA_G6PD_C"/>
</dbReference>
<dbReference type="Proteomes" id="UP000198662">
    <property type="component" value="Unassembled WGS sequence"/>
</dbReference>
<dbReference type="Pfam" id="PF20171">
    <property type="entry name" value="OpcA_G6PD_C"/>
    <property type="match status" value="1"/>
</dbReference>
<evidence type="ECO:0000313" key="3">
    <source>
        <dbReference type="EMBL" id="SDL25745.1"/>
    </source>
</evidence>
<dbReference type="InterPro" id="IPR046801">
    <property type="entry name" value="OpcA_G6PD_N"/>
</dbReference>